<feature type="domain" description="HTH hxlR-type" evidence="4">
    <location>
        <begin position="10"/>
        <end position="107"/>
    </location>
</feature>
<dbReference type="InterPro" id="IPR036527">
    <property type="entry name" value="SCP2_sterol-bd_dom_sf"/>
</dbReference>
<dbReference type="InterPro" id="IPR002577">
    <property type="entry name" value="HTH_HxlR"/>
</dbReference>
<name>A0ABT4W303_9RHOB</name>
<keyword evidence="3" id="KW-0804">Transcription</keyword>
<keyword evidence="6" id="KW-1185">Reference proteome</keyword>
<dbReference type="PANTHER" id="PTHR33204:SF37">
    <property type="entry name" value="HTH-TYPE TRANSCRIPTIONAL REGULATOR YODB"/>
    <property type="match status" value="1"/>
</dbReference>
<dbReference type="CDD" id="cd00090">
    <property type="entry name" value="HTH_ARSR"/>
    <property type="match status" value="1"/>
</dbReference>
<dbReference type="Gene3D" id="1.10.10.10">
    <property type="entry name" value="Winged helix-like DNA-binding domain superfamily/Winged helix DNA-binding domain"/>
    <property type="match status" value="1"/>
</dbReference>
<keyword evidence="2" id="KW-0238">DNA-binding</keyword>
<dbReference type="SUPFAM" id="SSF55718">
    <property type="entry name" value="SCP-like"/>
    <property type="match status" value="1"/>
</dbReference>
<dbReference type="RefSeq" id="WP_271054610.1">
    <property type="nucleotide sequence ID" value="NZ_JAQIIO010000006.1"/>
</dbReference>
<dbReference type="Proteomes" id="UP001528040">
    <property type="component" value="Unassembled WGS sequence"/>
</dbReference>
<dbReference type="InterPro" id="IPR036390">
    <property type="entry name" value="WH_DNA-bd_sf"/>
</dbReference>
<dbReference type="InterPro" id="IPR036388">
    <property type="entry name" value="WH-like_DNA-bd_sf"/>
</dbReference>
<accession>A0ABT4W303</accession>
<proteinExistence type="predicted"/>
<evidence type="ECO:0000256" key="1">
    <source>
        <dbReference type="ARBA" id="ARBA00023015"/>
    </source>
</evidence>
<evidence type="ECO:0000313" key="6">
    <source>
        <dbReference type="Proteomes" id="UP001528040"/>
    </source>
</evidence>
<protein>
    <submittedName>
        <fullName evidence="5">Helix-turn-helix domain-containing protein</fullName>
    </submittedName>
</protein>
<dbReference type="EMBL" id="JAQIIO010000006">
    <property type="protein sequence ID" value="MDA5094903.1"/>
    <property type="molecule type" value="Genomic_DNA"/>
</dbReference>
<sequence>MATKTYGIYCPTSKACEVLEPRWTIPILCELWDSNTRFNEIRRALPALSPGLLSKRLKELEANGMIERVENRAQGTVDYFRTQKAVELEPIFDELARWAQRHVDAEIALSDQDAGMLMWKLRRRIKAEEMIEGRNTIRFHFPDATSKHNTYWIVAKRGADADLCVHDPKLEPDLFVECRVGVLTGIYLGRRSLAREIDDGNIFLSGDTRLIRNFTKWLPHNVYADTAGIAKV</sequence>
<dbReference type="InterPro" id="IPR011991">
    <property type="entry name" value="ArsR-like_HTH"/>
</dbReference>
<dbReference type="PANTHER" id="PTHR33204">
    <property type="entry name" value="TRANSCRIPTIONAL REGULATOR, MARR FAMILY"/>
    <property type="match status" value="1"/>
</dbReference>
<dbReference type="Pfam" id="PF01638">
    <property type="entry name" value="HxlR"/>
    <property type="match status" value="1"/>
</dbReference>
<evidence type="ECO:0000256" key="2">
    <source>
        <dbReference type="ARBA" id="ARBA00023125"/>
    </source>
</evidence>
<evidence type="ECO:0000259" key="4">
    <source>
        <dbReference type="PROSITE" id="PS51118"/>
    </source>
</evidence>
<gene>
    <name evidence="5" type="ORF">O2N63_12485</name>
</gene>
<reference evidence="5 6" key="1">
    <citation type="submission" date="2023-01" db="EMBL/GenBank/DDBJ databases">
        <authorList>
            <person name="Yoon J.-W."/>
        </authorList>
    </citation>
    <scope>NUCLEOTIDE SEQUENCE [LARGE SCALE GENOMIC DNA]</scope>
    <source>
        <strain evidence="5 6">KMU-50</strain>
    </source>
</reference>
<organism evidence="5 6">
    <name type="scientific">Aliiroseovarius salicola</name>
    <dbReference type="NCBI Taxonomy" id="3009082"/>
    <lineage>
        <taxon>Bacteria</taxon>
        <taxon>Pseudomonadati</taxon>
        <taxon>Pseudomonadota</taxon>
        <taxon>Alphaproteobacteria</taxon>
        <taxon>Rhodobacterales</taxon>
        <taxon>Paracoccaceae</taxon>
        <taxon>Aliiroseovarius</taxon>
    </lineage>
</organism>
<comment type="caution">
    <text evidence="5">The sequence shown here is derived from an EMBL/GenBank/DDBJ whole genome shotgun (WGS) entry which is preliminary data.</text>
</comment>
<evidence type="ECO:0000256" key="3">
    <source>
        <dbReference type="ARBA" id="ARBA00023163"/>
    </source>
</evidence>
<keyword evidence="1" id="KW-0805">Transcription regulation</keyword>
<dbReference type="PROSITE" id="PS51118">
    <property type="entry name" value="HTH_HXLR"/>
    <property type="match status" value="1"/>
</dbReference>
<dbReference type="SUPFAM" id="SSF46785">
    <property type="entry name" value="Winged helix' DNA-binding domain"/>
    <property type="match status" value="1"/>
</dbReference>
<evidence type="ECO:0000313" key="5">
    <source>
        <dbReference type="EMBL" id="MDA5094903.1"/>
    </source>
</evidence>